<accession>A0AAP0F116</accession>
<reference evidence="1 2" key="1">
    <citation type="submission" date="2024-01" db="EMBL/GenBank/DDBJ databases">
        <title>Genome assemblies of Stephania.</title>
        <authorList>
            <person name="Yang L."/>
        </authorList>
    </citation>
    <scope>NUCLEOTIDE SEQUENCE [LARGE SCALE GENOMIC DNA]</scope>
    <source>
        <strain evidence="1">JXDWG</strain>
        <tissue evidence="1">Leaf</tissue>
    </source>
</reference>
<sequence length="57" mass="6377">MVVVTNLTTGRALSGGTSRSYSLEFVIAYGDKLRIFLRVRAMGSSMNVNNTSKYMRR</sequence>
<organism evidence="1 2">
    <name type="scientific">Stephania cephalantha</name>
    <dbReference type="NCBI Taxonomy" id="152367"/>
    <lineage>
        <taxon>Eukaryota</taxon>
        <taxon>Viridiplantae</taxon>
        <taxon>Streptophyta</taxon>
        <taxon>Embryophyta</taxon>
        <taxon>Tracheophyta</taxon>
        <taxon>Spermatophyta</taxon>
        <taxon>Magnoliopsida</taxon>
        <taxon>Ranunculales</taxon>
        <taxon>Menispermaceae</taxon>
        <taxon>Menispermoideae</taxon>
        <taxon>Cissampelideae</taxon>
        <taxon>Stephania</taxon>
    </lineage>
</organism>
<dbReference type="AlphaFoldDB" id="A0AAP0F116"/>
<gene>
    <name evidence="1" type="ORF">Scep_023918</name>
</gene>
<evidence type="ECO:0000313" key="1">
    <source>
        <dbReference type="EMBL" id="KAK9100488.1"/>
    </source>
</evidence>
<dbReference type="Proteomes" id="UP001419268">
    <property type="component" value="Unassembled WGS sequence"/>
</dbReference>
<evidence type="ECO:0000313" key="2">
    <source>
        <dbReference type="Proteomes" id="UP001419268"/>
    </source>
</evidence>
<dbReference type="EMBL" id="JBBNAG010000010">
    <property type="protein sequence ID" value="KAK9100488.1"/>
    <property type="molecule type" value="Genomic_DNA"/>
</dbReference>
<comment type="caution">
    <text evidence="1">The sequence shown here is derived from an EMBL/GenBank/DDBJ whole genome shotgun (WGS) entry which is preliminary data.</text>
</comment>
<protein>
    <submittedName>
        <fullName evidence="1">Uncharacterized protein</fullName>
    </submittedName>
</protein>
<name>A0AAP0F116_9MAGN</name>
<keyword evidence="2" id="KW-1185">Reference proteome</keyword>
<proteinExistence type="predicted"/>